<reference evidence="10 11" key="1">
    <citation type="submission" date="2019-03" db="EMBL/GenBank/DDBJ databases">
        <title>Draft genome sequences of novel Actinobacteria.</title>
        <authorList>
            <person name="Sahin N."/>
            <person name="Ay H."/>
            <person name="Saygin H."/>
        </authorList>
    </citation>
    <scope>NUCLEOTIDE SEQUENCE [LARGE SCALE GENOMIC DNA]</scope>
    <source>
        <strain evidence="10 11">DSM 41900</strain>
    </source>
</reference>
<dbReference type="PANTHER" id="PTHR45436">
    <property type="entry name" value="SENSOR HISTIDINE KINASE YKOH"/>
    <property type="match status" value="1"/>
</dbReference>
<dbReference type="Gene3D" id="6.10.340.10">
    <property type="match status" value="1"/>
</dbReference>
<evidence type="ECO:0000256" key="7">
    <source>
        <dbReference type="SAM" id="Phobius"/>
    </source>
</evidence>
<dbReference type="OrthoDB" id="3502710at2"/>
<dbReference type="GO" id="GO:0004673">
    <property type="term" value="F:protein histidine kinase activity"/>
    <property type="evidence" value="ECO:0007669"/>
    <property type="project" value="UniProtKB-EC"/>
</dbReference>
<dbReference type="Pfam" id="PF08376">
    <property type="entry name" value="NIT"/>
    <property type="match status" value="1"/>
</dbReference>
<evidence type="ECO:0000256" key="3">
    <source>
        <dbReference type="ARBA" id="ARBA00022553"/>
    </source>
</evidence>
<evidence type="ECO:0000256" key="6">
    <source>
        <dbReference type="SAM" id="MobiDB-lite"/>
    </source>
</evidence>
<dbReference type="Pfam" id="PF02518">
    <property type="entry name" value="HATPase_c"/>
    <property type="match status" value="1"/>
</dbReference>
<name>A0A4R4TD41_9ACTN</name>
<dbReference type="InterPro" id="IPR013587">
    <property type="entry name" value="Nitrate/nitrite_sensing"/>
</dbReference>
<dbReference type="EC" id="2.7.13.3" evidence="2"/>
<dbReference type="Gene3D" id="3.30.565.10">
    <property type="entry name" value="Histidine kinase-like ATPase, C-terminal domain"/>
    <property type="match status" value="1"/>
</dbReference>
<feature type="transmembrane region" description="Helical" evidence="7">
    <location>
        <begin position="329"/>
        <end position="351"/>
    </location>
</feature>
<keyword evidence="3" id="KW-0597">Phosphoprotein</keyword>
<dbReference type="AlphaFoldDB" id="A0A4R4TD41"/>
<evidence type="ECO:0000259" key="9">
    <source>
        <dbReference type="Pfam" id="PF08376"/>
    </source>
</evidence>
<dbReference type="InterPro" id="IPR036890">
    <property type="entry name" value="HATPase_C_sf"/>
</dbReference>
<evidence type="ECO:0000256" key="5">
    <source>
        <dbReference type="ARBA" id="ARBA00022777"/>
    </source>
</evidence>
<evidence type="ECO:0000256" key="1">
    <source>
        <dbReference type="ARBA" id="ARBA00000085"/>
    </source>
</evidence>
<organism evidence="10 11">
    <name type="scientific">Streptomyces hainanensis</name>
    <dbReference type="NCBI Taxonomy" id="402648"/>
    <lineage>
        <taxon>Bacteria</taxon>
        <taxon>Bacillati</taxon>
        <taxon>Actinomycetota</taxon>
        <taxon>Actinomycetes</taxon>
        <taxon>Kitasatosporales</taxon>
        <taxon>Streptomycetaceae</taxon>
        <taxon>Streptomyces</taxon>
    </lineage>
</organism>
<sequence length="692" mass="74392">MAMTRVSRTRRRRERRTRRPTGWRILTGWLPRWSTIRGRVAIVLAVPTCLLLVLTGVAVADRAEDWSAARESGERVQLALDVQNLVRELQREHGLTSGLLGGAGRYRPELADTRRRVDAIHAELQRRVDENAAPAFEEALGSLDQLPSIRERVDDESVDRDEALGFFATAMAELNDAQLAEGSPHGDQRLGDGLAALQALAGATEALAEERGLMNGVFVAGRFAGGQYLEFAGTRAARDSAVRTYEQLATGPQRAALDEAFETDEAGQVAAFERLADAGADGSPLDAGADDWWTASTALTDGLHEAQRLVGEDVAERADRLSADATRQLAGFVALGLLILGVAVALAILAARSIARPLDELTRQAESVAGHRLPETVRSIQEAEPEVAEQLLPPEPDPALARGAEEVTRLAAALHDVERTAVGLAAQQTVLRRNGTESLANLGHRNQGLVRRQLRLITALESKELDPDALGDLFELDHLATRMRRNADSLLILTGQQLPPRVWTGTAEIAEVVHSAVSEVEDYRRVALVEAEPCSVHGGAFYELSHLLAELIENALTASPPARPVEVYGWWDGPEYCLAIVDRGNGMTEEELELANARLRGEDSFLVAPTRFLGHFVVGTIAARLGVQVEVRHTQSAPTTAAARGAGVSAYVALPPRLVHPRAGGQAEQAEPPPAGAGRIPQPPARMIGGGG</sequence>
<feature type="region of interest" description="Disordered" evidence="6">
    <location>
        <begin position="662"/>
        <end position="692"/>
    </location>
</feature>
<dbReference type="Proteomes" id="UP000295345">
    <property type="component" value="Unassembled WGS sequence"/>
</dbReference>
<keyword evidence="4" id="KW-0808">Transferase</keyword>
<keyword evidence="7" id="KW-0812">Transmembrane</keyword>
<feature type="domain" description="Nitrate/nitrite sensing protein" evidence="9">
    <location>
        <begin position="84"/>
        <end position="314"/>
    </location>
</feature>
<evidence type="ECO:0000313" key="10">
    <source>
        <dbReference type="EMBL" id="TDC73072.1"/>
    </source>
</evidence>
<accession>A0A4R4TD41</accession>
<comment type="catalytic activity">
    <reaction evidence="1">
        <text>ATP + protein L-histidine = ADP + protein N-phospho-L-histidine.</text>
        <dbReference type="EC" id="2.7.13.3"/>
    </reaction>
</comment>
<dbReference type="PANTHER" id="PTHR45436:SF5">
    <property type="entry name" value="SENSOR HISTIDINE KINASE TRCS"/>
    <property type="match status" value="1"/>
</dbReference>
<evidence type="ECO:0000256" key="4">
    <source>
        <dbReference type="ARBA" id="ARBA00022679"/>
    </source>
</evidence>
<evidence type="ECO:0000259" key="8">
    <source>
        <dbReference type="Pfam" id="PF02518"/>
    </source>
</evidence>
<dbReference type="EMBL" id="SMKI01000216">
    <property type="protein sequence ID" value="TDC73072.1"/>
    <property type="molecule type" value="Genomic_DNA"/>
</dbReference>
<dbReference type="InterPro" id="IPR003594">
    <property type="entry name" value="HATPase_dom"/>
</dbReference>
<evidence type="ECO:0000313" key="11">
    <source>
        <dbReference type="Proteomes" id="UP000295345"/>
    </source>
</evidence>
<proteinExistence type="predicted"/>
<keyword evidence="7" id="KW-1133">Transmembrane helix</keyword>
<dbReference type="GO" id="GO:0005886">
    <property type="term" value="C:plasma membrane"/>
    <property type="evidence" value="ECO:0007669"/>
    <property type="project" value="TreeGrafter"/>
</dbReference>
<gene>
    <name evidence="10" type="ORF">E1283_20060</name>
</gene>
<keyword evidence="11" id="KW-1185">Reference proteome</keyword>
<keyword evidence="5" id="KW-0418">Kinase</keyword>
<dbReference type="SUPFAM" id="SSF55874">
    <property type="entry name" value="ATPase domain of HSP90 chaperone/DNA topoisomerase II/histidine kinase"/>
    <property type="match status" value="1"/>
</dbReference>
<protein>
    <recommendedName>
        <fullName evidence="2">histidine kinase</fullName>
        <ecNumber evidence="2">2.7.13.3</ecNumber>
    </recommendedName>
</protein>
<evidence type="ECO:0000256" key="2">
    <source>
        <dbReference type="ARBA" id="ARBA00012438"/>
    </source>
</evidence>
<feature type="domain" description="Histidine kinase/HSP90-like ATPase" evidence="8">
    <location>
        <begin position="544"/>
        <end position="643"/>
    </location>
</feature>
<keyword evidence="7" id="KW-0472">Membrane</keyword>
<comment type="caution">
    <text evidence="10">The sequence shown here is derived from an EMBL/GenBank/DDBJ whole genome shotgun (WGS) entry which is preliminary data.</text>
</comment>
<dbReference type="InterPro" id="IPR050428">
    <property type="entry name" value="TCS_sensor_his_kinase"/>
</dbReference>
<dbReference type="GO" id="GO:0000160">
    <property type="term" value="P:phosphorelay signal transduction system"/>
    <property type="evidence" value="ECO:0007669"/>
    <property type="project" value="TreeGrafter"/>
</dbReference>